<name>A0A1Q9E985_SYMMI</name>
<feature type="region of interest" description="Disordered" evidence="1">
    <location>
        <begin position="1"/>
        <end position="20"/>
    </location>
</feature>
<comment type="caution">
    <text evidence="2">The sequence shown here is derived from an EMBL/GenBank/DDBJ whole genome shotgun (WGS) entry which is preliminary data.</text>
</comment>
<feature type="compositionally biased region" description="Basic and acidic residues" evidence="1">
    <location>
        <begin position="608"/>
        <end position="617"/>
    </location>
</feature>
<feature type="compositionally biased region" description="Polar residues" evidence="1">
    <location>
        <begin position="1"/>
        <end position="18"/>
    </location>
</feature>
<evidence type="ECO:0000313" key="2">
    <source>
        <dbReference type="EMBL" id="OLQ03979.1"/>
    </source>
</evidence>
<organism evidence="2 3">
    <name type="scientific">Symbiodinium microadriaticum</name>
    <name type="common">Dinoflagellate</name>
    <name type="synonym">Zooxanthella microadriatica</name>
    <dbReference type="NCBI Taxonomy" id="2951"/>
    <lineage>
        <taxon>Eukaryota</taxon>
        <taxon>Sar</taxon>
        <taxon>Alveolata</taxon>
        <taxon>Dinophyceae</taxon>
        <taxon>Suessiales</taxon>
        <taxon>Symbiodiniaceae</taxon>
        <taxon>Symbiodinium</taxon>
    </lineage>
</organism>
<sequence>MLTREQQGSHSKQISEMTGSRLHLSSKGEYYPGTQLQEMFVKGPSADSVSNCVLQVLSKLQEETGRISGGEFEVEEGGARVVCGSCSDVEALLFPTTCRMVWPSELLHAWNCLPAASGDRDEFEGLAEGLVRLEQPAEPAEPVEFDARQVSLHNAVTGRRVDLEMSSHASAAEVCDATLDVLNQDRAMELYQQLFEERRSAAASRFRYTSTYSPGQLRLMQNDREARYDKPLQKEGETATASYCILAEDEAQRLLKELSPIELRKKMEKLSSRRCCDGSGRRWGETVAFARILRILGEHAHALPVTTRSGSNAAESAGWLLEVLAEADSMDSPEVHFVLPVPLMLEPFVGRVKGVAGDPLPSLRALHAEMKCAAALAATLAFWAATGAFGESLQSPVQKVVQMLQAMSSKGKQELQEEKVQYARYAEWCKGTAAEKSKAIETSDSKIEVLTADIGKAATDAEVLGKEIEGHAAAAAELAAQESEATKVREDEAKDFVAEQKDYADSLDALDRAIETLDKQDYSRPQAGEAFAQFAASLGASRGAQDIQRLATGAAPKAKAYDFQSGNITTMLKALKTKFYEEKVALEKAETSKAHSHELMVQSLKSQADAEKQDQSRKATLKSKKLALKASLEDEKNTATSSKDADTKYLDDVTSTCRQKAADFESNQKIRSEELQAVQKAVTVVSQKLSLLDVKWRSLLQVKRKQGSSLAALRRPGTDLVKAKVVPFLTREAQRLHSAALLNLVQPAESGSLDGVKDMVEGMITKLSKEVATDSEQQTWCTSELKSNEKTRSAKTILVDELNADIDRLNASLISLGEDIVTMGEELLQLDKVFYIFHKCAMDVQQWC</sequence>
<dbReference type="EMBL" id="LSRX01000221">
    <property type="protein sequence ID" value="OLQ03979.1"/>
    <property type="molecule type" value="Genomic_DNA"/>
</dbReference>
<keyword evidence="3" id="KW-1185">Reference proteome</keyword>
<proteinExistence type="predicted"/>
<accession>A0A1Q9E985</accession>
<evidence type="ECO:0000256" key="1">
    <source>
        <dbReference type="SAM" id="MobiDB-lite"/>
    </source>
</evidence>
<reference evidence="2 3" key="1">
    <citation type="submission" date="2016-02" db="EMBL/GenBank/DDBJ databases">
        <title>Genome analysis of coral dinoflagellate symbionts highlights evolutionary adaptations to a symbiotic lifestyle.</title>
        <authorList>
            <person name="Aranda M."/>
            <person name="Li Y."/>
            <person name="Liew Y.J."/>
            <person name="Baumgarten S."/>
            <person name="Simakov O."/>
            <person name="Wilson M."/>
            <person name="Piel J."/>
            <person name="Ashoor H."/>
            <person name="Bougouffa S."/>
            <person name="Bajic V.B."/>
            <person name="Ryu T."/>
            <person name="Ravasi T."/>
            <person name="Bayer T."/>
            <person name="Micklem G."/>
            <person name="Kim H."/>
            <person name="Bhak J."/>
            <person name="Lajeunesse T.C."/>
            <person name="Voolstra C.R."/>
        </authorList>
    </citation>
    <scope>NUCLEOTIDE SEQUENCE [LARGE SCALE GENOMIC DNA]</scope>
    <source>
        <strain evidence="2 3">CCMP2467</strain>
    </source>
</reference>
<evidence type="ECO:0000313" key="3">
    <source>
        <dbReference type="Proteomes" id="UP000186817"/>
    </source>
</evidence>
<protein>
    <submittedName>
        <fullName evidence="2">Uncharacterized protein</fullName>
    </submittedName>
</protein>
<feature type="region of interest" description="Disordered" evidence="1">
    <location>
        <begin position="591"/>
        <end position="622"/>
    </location>
</feature>
<dbReference type="OrthoDB" id="442085at2759"/>
<dbReference type="AlphaFoldDB" id="A0A1Q9E985"/>
<dbReference type="Proteomes" id="UP000186817">
    <property type="component" value="Unassembled WGS sequence"/>
</dbReference>
<gene>
    <name evidence="2" type="ORF">AK812_SmicGene13006</name>
</gene>